<organism evidence="9 10">
    <name type="scientific">Phytohabitans rumicis</name>
    <dbReference type="NCBI Taxonomy" id="1076125"/>
    <lineage>
        <taxon>Bacteria</taxon>
        <taxon>Bacillati</taxon>
        <taxon>Actinomycetota</taxon>
        <taxon>Actinomycetes</taxon>
        <taxon>Micromonosporales</taxon>
        <taxon>Micromonosporaceae</taxon>
    </lineage>
</organism>
<dbReference type="PROSITE" id="PS50156">
    <property type="entry name" value="SSD"/>
    <property type="match status" value="1"/>
</dbReference>
<sequence length="421" mass="44679">MNSTLPPLEEIAMIRFITGAGRRHPIAVLVVWLLITVAGFTLGNAVFARMTTTVGTVPGSEAQRGAEALGDAKLAPPVITAVVSGPPASTPAFRTAVEAAVTDLRVIPGVVAVSEPFGPTAPAAPDGRAVVLDVELEHQGDLLANRVADRIRDIGDTAGVTVAVSGGPLTDAEFNEQATSDTRRAEIISAPLLLILLLIVFGSLLAAGMPLLIAMVGVGGTFTALLGLSFVTDVSIYAIQVTTMLAIGLGVDYALLMVSRFREERATVEDFDEALRRATERAGRTIVFSGLTVAVSLASLLVFEDPFLRSIGLAGAAVVVIDMLAAITLLPALLRLFGRRIKPVRRVQGRAVPSPWWHAACSARPCWSRSPSWPGSWCWPCRPPAPAWTPATRSRCRPAARPVNWPTRWPSTSRTWVGRAP</sequence>
<dbReference type="EMBL" id="BLPG01000001">
    <property type="protein sequence ID" value="GFJ86741.1"/>
    <property type="molecule type" value="Genomic_DNA"/>
</dbReference>
<dbReference type="Pfam" id="PF03176">
    <property type="entry name" value="MMPL"/>
    <property type="match status" value="1"/>
</dbReference>
<evidence type="ECO:0000313" key="9">
    <source>
        <dbReference type="EMBL" id="GFJ86741.1"/>
    </source>
</evidence>
<evidence type="ECO:0000256" key="7">
    <source>
        <dbReference type="SAM" id="Phobius"/>
    </source>
</evidence>
<dbReference type="RefSeq" id="WP_173073392.1">
    <property type="nucleotide sequence ID" value="NZ_BLPG01000001.1"/>
</dbReference>
<feature type="transmembrane region" description="Helical" evidence="7">
    <location>
        <begin position="236"/>
        <end position="256"/>
    </location>
</feature>
<reference evidence="9 10" key="1">
    <citation type="submission" date="2020-03" db="EMBL/GenBank/DDBJ databases">
        <title>Whole genome shotgun sequence of Phytohabitans rumicis NBRC 108638.</title>
        <authorList>
            <person name="Komaki H."/>
            <person name="Tamura T."/>
        </authorList>
    </citation>
    <scope>NUCLEOTIDE SEQUENCE [LARGE SCALE GENOMIC DNA]</scope>
    <source>
        <strain evidence="9 10">NBRC 108638</strain>
    </source>
</reference>
<comment type="subcellular location">
    <subcellularLocation>
        <location evidence="1">Cell membrane</location>
        <topology evidence="1">Multi-pass membrane protein</topology>
    </subcellularLocation>
</comment>
<evidence type="ECO:0000256" key="4">
    <source>
        <dbReference type="ARBA" id="ARBA00022692"/>
    </source>
</evidence>
<name>A0A6V8KWG9_9ACTN</name>
<keyword evidence="3" id="KW-1003">Cell membrane</keyword>
<keyword evidence="4 7" id="KW-0812">Transmembrane</keyword>
<dbReference type="GO" id="GO:0005886">
    <property type="term" value="C:plasma membrane"/>
    <property type="evidence" value="ECO:0007669"/>
    <property type="project" value="UniProtKB-SubCell"/>
</dbReference>
<keyword evidence="6 7" id="KW-0472">Membrane</keyword>
<evidence type="ECO:0000256" key="6">
    <source>
        <dbReference type="ARBA" id="ARBA00023136"/>
    </source>
</evidence>
<dbReference type="InterPro" id="IPR004869">
    <property type="entry name" value="MMPL_dom"/>
</dbReference>
<dbReference type="Gene3D" id="1.20.1640.10">
    <property type="entry name" value="Multidrug efflux transporter AcrB transmembrane domain"/>
    <property type="match status" value="1"/>
</dbReference>
<dbReference type="PANTHER" id="PTHR33406">
    <property type="entry name" value="MEMBRANE PROTEIN MJ1562-RELATED"/>
    <property type="match status" value="1"/>
</dbReference>
<evidence type="ECO:0000256" key="1">
    <source>
        <dbReference type="ARBA" id="ARBA00004651"/>
    </source>
</evidence>
<dbReference type="Proteomes" id="UP000482960">
    <property type="component" value="Unassembled WGS sequence"/>
</dbReference>
<comment type="caution">
    <text evidence="9">The sequence shown here is derived from an EMBL/GenBank/DDBJ whole genome shotgun (WGS) entry which is preliminary data.</text>
</comment>
<protein>
    <recommendedName>
        <fullName evidence="8">SSD domain-containing protein</fullName>
    </recommendedName>
</protein>
<dbReference type="SUPFAM" id="SSF82866">
    <property type="entry name" value="Multidrug efflux transporter AcrB transmembrane domain"/>
    <property type="match status" value="1"/>
</dbReference>
<feature type="transmembrane region" description="Helical" evidence="7">
    <location>
        <begin position="192"/>
        <end position="216"/>
    </location>
</feature>
<comment type="similarity">
    <text evidence="2">Belongs to the resistance-nodulation-cell division (RND) (TC 2.A.6) family. MmpL subfamily.</text>
</comment>
<evidence type="ECO:0000259" key="8">
    <source>
        <dbReference type="PROSITE" id="PS50156"/>
    </source>
</evidence>
<feature type="transmembrane region" description="Helical" evidence="7">
    <location>
        <begin position="285"/>
        <end position="303"/>
    </location>
</feature>
<proteinExistence type="inferred from homology"/>
<dbReference type="AlphaFoldDB" id="A0A6V8KWG9"/>
<gene>
    <name evidence="9" type="ORF">Prum_003830</name>
</gene>
<evidence type="ECO:0000256" key="2">
    <source>
        <dbReference type="ARBA" id="ARBA00010157"/>
    </source>
</evidence>
<dbReference type="PANTHER" id="PTHR33406:SF11">
    <property type="entry name" value="MEMBRANE PROTEIN SCO6666-RELATED"/>
    <property type="match status" value="1"/>
</dbReference>
<feature type="transmembrane region" description="Helical" evidence="7">
    <location>
        <begin position="26"/>
        <end position="47"/>
    </location>
</feature>
<accession>A0A6V8KWG9</accession>
<evidence type="ECO:0000313" key="10">
    <source>
        <dbReference type="Proteomes" id="UP000482960"/>
    </source>
</evidence>
<keyword evidence="10" id="KW-1185">Reference proteome</keyword>
<keyword evidence="5 7" id="KW-1133">Transmembrane helix</keyword>
<reference evidence="9 10" key="2">
    <citation type="submission" date="2020-03" db="EMBL/GenBank/DDBJ databases">
        <authorList>
            <person name="Ichikawa N."/>
            <person name="Kimura A."/>
            <person name="Kitahashi Y."/>
            <person name="Uohara A."/>
        </authorList>
    </citation>
    <scope>NUCLEOTIDE SEQUENCE [LARGE SCALE GENOMIC DNA]</scope>
    <source>
        <strain evidence="9 10">NBRC 108638</strain>
    </source>
</reference>
<dbReference type="InterPro" id="IPR050545">
    <property type="entry name" value="Mycobact_MmpL"/>
</dbReference>
<evidence type="ECO:0000256" key="5">
    <source>
        <dbReference type="ARBA" id="ARBA00022989"/>
    </source>
</evidence>
<dbReference type="InterPro" id="IPR000731">
    <property type="entry name" value="SSD"/>
</dbReference>
<feature type="domain" description="SSD" evidence="8">
    <location>
        <begin position="204"/>
        <end position="336"/>
    </location>
</feature>
<feature type="transmembrane region" description="Helical" evidence="7">
    <location>
        <begin position="315"/>
        <end position="337"/>
    </location>
</feature>
<evidence type="ECO:0000256" key="3">
    <source>
        <dbReference type="ARBA" id="ARBA00022475"/>
    </source>
</evidence>